<sequence>MKSRNEFGE</sequence>
<evidence type="ECO:0000313" key="1">
    <source>
        <dbReference type="EnsemblMetazoa" id="RPRC004373-PA"/>
    </source>
</evidence>
<dbReference type="VEuPathDB" id="VectorBase:RPRC004373"/>
<evidence type="ECO:0000313" key="2">
    <source>
        <dbReference type="Proteomes" id="UP000015103"/>
    </source>
</evidence>
<protein>
    <submittedName>
        <fullName evidence="1">Uncharacterized protein</fullName>
    </submittedName>
</protein>
<dbReference type="EMBL" id="ACPB03021765">
    <property type="status" value="NOT_ANNOTATED_CDS"/>
    <property type="molecule type" value="Genomic_DNA"/>
</dbReference>
<name>A0A0G2KBG5_RHOPR</name>
<proteinExistence type="predicted"/>
<dbReference type="InParanoid" id="A0A0G2KBG5"/>
<reference evidence="1" key="1">
    <citation type="submission" date="2015-06" db="UniProtKB">
        <authorList>
            <consortium name="EnsemblMetazoa"/>
        </authorList>
    </citation>
    <scope>IDENTIFICATION</scope>
</reference>
<accession>A0A0G2KBG5</accession>
<dbReference type="EnsemblMetazoa" id="RPRC004373-RA">
    <property type="protein sequence ID" value="RPRC004373-PA"/>
    <property type="gene ID" value="RPRC004373"/>
</dbReference>
<keyword evidence="2" id="KW-1185">Reference proteome</keyword>
<dbReference type="Proteomes" id="UP000015103">
    <property type="component" value="Unassembled WGS sequence"/>
</dbReference>
<organism evidence="1 2">
    <name type="scientific">Rhodnius prolixus</name>
    <name type="common">Triatomid bug</name>
    <dbReference type="NCBI Taxonomy" id="13249"/>
    <lineage>
        <taxon>Eukaryota</taxon>
        <taxon>Metazoa</taxon>
        <taxon>Ecdysozoa</taxon>
        <taxon>Arthropoda</taxon>
        <taxon>Hexapoda</taxon>
        <taxon>Insecta</taxon>
        <taxon>Pterygota</taxon>
        <taxon>Neoptera</taxon>
        <taxon>Paraneoptera</taxon>
        <taxon>Hemiptera</taxon>
        <taxon>Heteroptera</taxon>
        <taxon>Panheteroptera</taxon>
        <taxon>Cimicomorpha</taxon>
        <taxon>Reduviidae</taxon>
        <taxon>Triatominae</taxon>
        <taxon>Rhodnius</taxon>
    </lineage>
</organism>